<keyword evidence="3" id="KW-1185">Reference proteome</keyword>
<dbReference type="InterPro" id="IPR052998">
    <property type="entry name" value="Hetero-Diels-Alderase-like"/>
</dbReference>
<dbReference type="OrthoDB" id="9977941at2759"/>
<dbReference type="EMBL" id="KZ613955">
    <property type="protein sequence ID" value="PMD33765.1"/>
    <property type="molecule type" value="Genomic_DNA"/>
</dbReference>
<name>A0A2J6R5K2_HYAVF</name>
<dbReference type="AlphaFoldDB" id="A0A2J6R5K2"/>
<dbReference type="SUPFAM" id="SSF63829">
    <property type="entry name" value="Calcium-dependent phosphotriesterase"/>
    <property type="match status" value="1"/>
</dbReference>
<dbReference type="Gene3D" id="2.120.10.30">
    <property type="entry name" value="TolB, C-terminal domain"/>
    <property type="match status" value="1"/>
</dbReference>
<feature type="signal peptide" evidence="1">
    <location>
        <begin position="1"/>
        <end position="20"/>
    </location>
</feature>
<organism evidence="2 3">
    <name type="scientific">Hyaloscypha variabilis (strain UAMH 11265 / GT02V1 / F)</name>
    <name type="common">Meliniomyces variabilis</name>
    <dbReference type="NCBI Taxonomy" id="1149755"/>
    <lineage>
        <taxon>Eukaryota</taxon>
        <taxon>Fungi</taxon>
        <taxon>Dikarya</taxon>
        <taxon>Ascomycota</taxon>
        <taxon>Pezizomycotina</taxon>
        <taxon>Leotiomycetes</taxon>
        <taxon>Helotiales</taxon>
        <taxon>Hyaloscyphaceae</taxon>
        <taxon>Hyaloscypha</taxon>
        <taxon>Hyaloscypha variabilis</taxon>
    </lineage>
</organism>
<evidence type="ECO:0000313" key="2">
    <source>
        <dbReference type="EMBL" id="PMD33765.1"/>
    </source>
</evidence>
<dbReference type="PANTHER" id="PTHR42060:SF1">
    <property type="entry name" value="NHL REPEAT-CONTAINING PROTEIN"/>
    <property type="match status" value="1"/>
</dbReference>
<proteinExistence type="predicted"/>
<accession>A0A2J6R5K2</accession>
<dbReference type="PANTHER" id="PTHR42060">
    <property type="entry name" value="NHL REPEAT-CONTAINING PROTEIN-RELATED"/>
    <property type="match status" value="1"/>
</dbReference>
<sequence>MVQLWQTLLLPSLLFNIISAVPALLPSSPAIRTIYEFPNETWIENIAVRSNGNLLLNILSSPDLYELSPLNPTPGSAKLLHTFPFATGLAGIAEIESDVFAVVVGNWSVETFTTTPGSWSVWKVDFNHLWDNLPQVSKIADVTKASFLNGMTLLAPGSPYLLIADSVLGVVWRLNYLTSEYEIILESPLMQPAVSPIVLGINGIHIFNSSAYFTNSFKGFFARVPITLDGPNAGSATGVYEIVANNGVGDDFAFDREGNAYIAQDPSDGLQLVSPEGKVTLLAGNTNSTIVEGDTADAFGRTKLDENILYVVTNGGIAGRVAGTQITGGKVIAVDVKELL</sequence>
<dbReference type="InterPro" id="IPR011042">
    <property type="entry name" value="6-blade_b-propeller_TolB-like"/>
</dbReference>
<protein>
    <recommendedName>
        <fullName evidence="4">SMP-30/Gluconolactonase/LRE-like region domain-containing protein</fullName>
    </recommendedName>
</protein>
<evidence type="ECO:0000313" key="3">
    <source>
        <dbReference type="Proteomes" id="UP000235786"/>
    </source>
</evidence>
<keyword evidence="1" id="KW-0732">Signal</keyword>
<dbReference type="Proteomes" id="UP000235786">
    <property type="component" value="Unassembled WGS sequence"/>
</dbReference>
<feature type="chain" id="PRO_5014372614" description="SMP-30/Gluconolactonase/LRE-like region domain-containing protein" evidence="1">
    <location>
        <begin position="21"/>
        <end position="340"/>
    </location>
</feature>
<evidence type="ECO:0000256" key="1">
    <source>
        <dbReference type="SAM" id="SignalP"/>
    </source>
</evidence>
<reference evidence="2 3" key="1">
    <citation type="submission" date="2016-04" db="EMBL/GenBank/DDBJ databases">
        <title>A degradative enzymes factory behind the ericoid mycorrhizal symbiosis.</title>
        <authorList>
            <consortium name="DOE Joint Genome Institute"/>
            <person name="Martino E."/>
            <person name="Morin E."/>
            <person name="Grelet G."/>
            <person name="Kuo A."/>
            <person name="Kohler A."/>
            <person name="Daghino S."/>
            <person name="Barry K."/>
            <person name="Choi C."/>
            <person name="Cichocki N."/>
            <person name="Clum A."/>
            <person name="Copeland A."/>
            <person name="Hainaut M."/>
            <person name="Haridas S."/>
            <person name="Labutti K."/>
            <person name="Lindquist E."/>
            <person name="Lipzen A."/>
            <person name="Khouja H.-R."/>
            <person name="Murat C."/>
            <person name="Ohm R."/>
            <person name="Olson A."/>
            <person name="Spatafora J."/>
            <person name="Veneault-Fourrey C."/>
            <person name="Henrissat B."/>
            <person name="Grigoriev I."/>
            <person name="Martin F."/>
            <person name="Perotto S."/>
        </authorList>
    </citation>
    <scope>NUCLEOTIDE SEQUENCE [LARGE SCALE GENOMIC DNA]</scope>
    <source>
        <strain evidence="2 3">F</strain>
    </source>
</reference>
<gene>
    <name evidence="2" type="ORF">L207DRAFT_535023</name>
</gene>
<evidence type="ECO:0008006" key="4">
    <source>
        <dbReference type="Google" id="ProtNLM"/>
    </source>
</evidence>